<dbReference type="PANTHER" id="PTHR21166">
    <property type="entry name" value="CELL DIVISION CONTROL PROTEIN 24 OB DOMAIN-CONTAINING PROTEIN-RELATED"/>
    <property type="match status" value="1"/>
</dbReference>
<evidence type="ECO:0000313" key="2">
    <source>
        <dbReference type="Proteomes" id="UP001465668"/>
    </source>
</evidence>
<dbReference type="InterPro" id="IPR052469">
    <property type="entry name" value="MEIOB"/>
</dbReference>
<accession>A0ABR2Y6P2</accession>
<dbReference type="InterPro" id="IPR012340">
    <property type="entry name" value="NA-bd_OB-fold"/>
</dbReference>
<comment type="caution">
    <text evidence="1">The sequence shown here is derived from an EMBL/GenBank/DDBJ whole genome shotgun (WGS) entry which is preliminary data.</text>
</comment>
<organism evidence="1 2">
    <name type="scientific">Seiridium cardinale</name>
    <dbReference type="NCBI Taxonomy" id="138064"/>
    <lineage>
        <taxon>Eukaryota</taxon>
        <taxon>Fungi</taxon>
        <taxon>Dikarya</taxon>
        <taxon>Ascomycota</taxon>
        <taxon>Pezizomycotina</taxon>
        <taxon>Sordariomycetes</taxon>
        <taxon>Xylariomycetidae</taxon>
        <taxon>Amphisphaeriales</taxon>
        <taxon>Sporocadaceae</taxon>
        <taxon>Seiridium</taxon>
    </lineage>
</organism>
<keyword evidence="2" id="KW-1185">Reference proteome</keyword>
<dbReference type="Gene3D" id="2.40.50.140">
    <property type="entry name" value="Nucleic acid-binding proteins"/>
    <property type="match status" value="1"/>
</dbReference>
<dbReference type="PANTHER" id="PTHR21166:SF2">
    <property type="entry name" value="CELL DIVISION CONTROL PROTEIN 24 OB DOMAIN-CONTAINING PROTEIN-RELATED"/>
    <property type="match status" value="1"/>
</dbReference>
<name>A0ABR2Y6P2_9PEZI</name>
<protein>
    <submittedName>
        <fullName evidence="1">Uncharacterized protein</fullName>
    </submittedName>
</protein>
<dbReference type="Proteomes" id="UP001465668">
    <property type="component" value="Unassembled WGS sequence"/>
</dbReference>
<evidence type="ECO:0000313" key="1">
    <source>
        <dbReference type="EMBL" id="KAK9782404.1"/>
    </source>
</evidence>
<proteinExistence type="predicted"/>
<dbReference type="EMBL" id="JARVKM010000002">
    <property type="protein sequence ID" value="KAK9782404.1"/>
    <property type="molecule type" value="Genomic_DNA"/>
</dbReference>
<dbReference type="SUPFAM" id="SSF50249">
    <property type="entry name" value="Nucleic acid-binding proteins"/>
    <property type="match status" value="2"/>
</dbReference>
<sequence>MASSPFPSIQSFYQREVAANHDAVQQGRQDACDGFTENEVSAVLHPLSQPWKPTREYRKCPIASLEAGLHNYEITGRVVNFSTPAARTQNQSSTESQYLILLSDDSGVIAVRLFYLKPCDFNLIFGQRITIYTTYIVHSTKAETGYISYVNHCSTIYLGRNGAAHIIFHRDLPLSDGDYAYRYQVGLHEQHDSGRTDLMSLKSFLSSGFDMGEGKILVCVRSVGPRKTIQPRRREGTVDLVEVGICDETATSVLKLWGDHVTTSKSFVPNHTILLISHPICKTAGQQVGKSQSSTEVSIGYSSMVHVNPVFAEAAWLRKKITDISKKESVLVSFPCGIWDNEASLNPTARELFTISEVDENVRQDAKRDFVGKLNVIILEMHLIAILRKGMLCCTECCNIPLYANKPLAMCKNCGSQRELSLNPRVLGALVDESGTLTAAKLAWKGTAWTQLFFAEVQNAQDIDTDGFPNLVDQSWEDLTALDTIALKDIEEQMIYSRVTLTFGWCSRMEGLCILAAEW</sequence>
<reference evidence="1 2" key="1">
    <citation type="submission" date="2024-02" db="EMBL/GenBank/DDBJ databases">
        <title>First draft genome assembly of two strains of Seiridium cardinale.</title>
        <authorList>
            <person name="Emiliani G."/>
            <person name="Scali E."/>
        </authorList>
    </citation>
    <scope>NUCLEOTIDE SEQUENCE [LARGE SCALE GENOMIC DNA]</scope>
    <source>
        <strain evidence="1 2">BM-138-000479</strain>
    </source>
</reference>
<gene>
    <name evidence="1" type="ORF">SCAR479_00747</name>
</gene>